<dbReference type="Pfam" id="PF00338">
    <property type="entry name" value="Ribosomal_S10"/>
    <property type="match status" value="1"/>
</dbReference>
<dbReference type="GO" id="GO:1990904">
    <property type="term" value="C:ribonucleoprotein complex"/>
    <property type="evidence" value="ECO:0007669"/>
    <property type="project" value="UniProtKB-KW"/>
</dbReference>
<dbReference type="NCBIfam" id="TIGR01049">
    <property type="entry name" value="rpsJ_bact"/>
    <property type="match status" value="1"/>
</dbReference>
<dbReference type="PANTHER" id="PTHR11700">
    <property type="entry name" value="30S RIBOSOMAL PROTEIN S10 FAMILY MEMBER"/>
    <property type="match status" value="1"/>
</dbReference>
<evidence type="ECO:0000256" key="4">
    <source>
        <dbReference type="HAMAP-Rule" id="MF_00508"/>
    </source>
</evidence>
<keyword evidence="3 4" id="KW-0687">Ribonucleoprotein</keyword>
<dbReference type="HAMAP" id="MF_00508">
    <property type="entry name" value="Ribosomal_uS10"/>
    <property type="match status" value="1"/>
</dbReference>
<reference evidence="6" key="1">
    <citation type="journal article" date="2020" name="mSystems">
        <title>Genome- and Community-Level Interaction Insights into Carbon Utilization and Element Cycling Functions of Hydrothermarchaeota in Hydrothermal Sediment.</title>
        <authorList>
            <person name="Zhou Z."/>
            <person name="Liu Y."/>
            <person name="Xu W."/>
            <person name="Pan J."/>
            <person name="Luo Z.H."/>
            <person name="Li M."/>
        </authorList>
    </citation>
    <scope>NUCLEOTIDE SEQUENCE [LARGE SCALE GENOMIC DNA]</scope>
    <source>
        <strain evidence="6">HyVt-115</strain>
    </source>
</reference>
<dbReference type="PROSITE" id="PS00361">
    <property type="entry name" value="RIBOSOMAL_S10"/>
    <property type="match status" value="1"/>
</dbReference>
<gene>
    <name evidence="4" type="primary">rpsJ</name>
    <name evidence="6" type="ORF">ENF32_01275</name>
</gene>
<dbReference type="Gene3D" id="3.30.70.600">
    <property type="entry name" value="Ribosomal protein S10 domain"/>
    <property type="match status" value="1"/>
</dbReference>
<comment type="similarity">
    <text evidence="1 4">Belongs to the universal ribosomal protein uS10 family.</text>
</comment>
<protein>
    <recommendedName>
        <fullName evidence="4">Small ribosomal subunit protein uS10</fullName>
    </recommendedName>
</protein>
<comment type="function">
    <text evidence="4">Involved in the binding of tRNA to the ribosomes.</text>
</comment>
<accession>A0A7C0U5Q6</accession>
<dbReference type="GO" id="GO:0005840">
    <property type="term" value="C:ribosome"/>
    <property type="evidence" value="ECO:0007669"/>
    <property type="project" value="UniProtKB-KW"/>
</dbReference>
<evidence type="ECO:0000313" key="6">
    <source>
        <dbReference type="EMBL" id="HDD52684.1"/>
    </source>
</evidence>
<dbReference type="InterPro" id="IPR001848">
    <property type="entry name" value="Ribosomal_uS10"/>
</dbReference>
<evidence type="ECO:0000256" key="3">
    <source>
        <dbReference type="ARBA" id="ARBA00023274"/>
    </source>
</evidence>
<dbReference type="SMART" id="SM01403">
    <property type="entry name" value="Ribosomal_S10"/>
    <property type="match status" value="1"/>
</dbReference>
<feature type="domain" description="Small ribosomal subunit protein uS10" evidence="5">
    <location>
        <begin position="6"/>
        <end position="100"/>
    </location>
</feature>
<evidence type="ECO:0000256" key="2">
    <source>
        <dbReference type="ARBA" id="ARBA00022980"/>
    </source>
</evidence>
<dbReference type="FunFam" id="3.30.70.600:FF:000001">
    <property type="entry name" value="30S ribosomal protein S10"/>
    <property type="match status" value="1"/>
</dbReference>
<proteinExistence type="inferred from homology"/>
<dbReference type="InterPro" id="IPR036838">
    <property type="entry name" value="Ribosomal_uS10_dom_sf"/>
</dbReference>
<dbReference type="AlphaFoldDB" id="A0A7C0U5Q6"/>
<dbReference type="PRINTS" id="PR00971">
    <property type="entry name" value="RIBOSOMALS10"/>
</dbReference>
<evidence type="ECO:0000259" key="5">
    <source>
        <dbReference type="SMART" id="SM01403"/>
    </source>
</evidence>
<dbReference type="GO" id="GO:0006412">
    <property type="term" value="P:translation"/>
    <property type="evidence" value="ECO:0007669"/>
    <property type="project" value="UniProtKB-UniRule"/>
</dbReference>
<keyword evidence="2 4" id="KW-0689">Ribosomal protein</keyword>
<evidence type="ECO:0000256" key="1">
    <source>
        <dbReference type="ARBA" id="ARBA00007102"/>
    </source>
</evidence>
<name>A0A7C0U5Q6_9BACT</name>
<dbReference type="SUPFAM" id="SSF54999">
    <property type="entry name" value="Ribosomal protein S10"/>
    <property type="match status" value="1"/>
</dbReference>
<dbReference type="InterPro" id="IPR018268">
    <property type="entry name" value="Ribosomal_uS10_CS"/>
</dbReference>
<comment type="subunit">
    <text evidence="4">Part of the 30S ribosomal subunit.</text>
</comment>
<dbReference type="Proteomes" id="UP000885690">
    <property type="component" value="Unassembled WGS sequence"/>
</dbReference>
<dbReference type="EMBL" id="DQWS01000050">
    <property type="protein sequence ID" value="HDD52684.1"/>
    <property type="molecule type" value="Genomic_DNA"/>
</dbReference>
<organism evidence="6">
    <name type="scientific">Thermosulfidibacter takaii</name>
    <dbReference type="NCBI Taxonomy" id="412593"/>
    <lineage>
        <taxon>Bacteria</taxon>
        <taxon>Pseudomonadati</taxon>
        <taxon>Thermosulfidibacterota</taxon>
        <taxon>Thermosulfidibacteria</taxon>
        <taxon>Thermosulfidibacterales</taxon>
        <taxon>Thermosulfidibacteraceae</taxon>
    </lineage>
</organism>
<sequence length="102" mass="11541">MGQKIRIKLKAYDHKVLDKSAEEIVKTAVRTGARVVGPVPLPTDISRYTVLRSPHIDKKSREQFEIRVHKRLIELLDPTPDTIDALMKLDLAAGVDVEIKLM</sequence>
<dbReference type="InterPro" id="IPR027486">
    <property type="entry name" value="Ribosomal_uS10_dom"/>
</dbReference>
<comment type="caution">
    <text evidence="6">The sequence shown here is derived from an EMBL/GenBank/DDBJ whole genome shotgun (WGS) entry which is preliminary data.</text>
</comment>
<dbReference type="NCBIfam" id="NF001861">
    <property type="entry name" value="PRK00596.1"/>
    <property type="match status" value="1"/>
</dbReference>
<dbReference type="GO" id="GO:0003735">
    <property type="term" value="F:structural constituent of ribosome"/>
    <property type="evidence" value="ECO:0007669"/>
    <property type="project" value="InterPro"/>
</dbReference>
<dbReference type="GO" id="GO:0000049">
    <property type="term" value="F:tRNA binding"/>
    <property type="evidence" value="ECO:0007669"/>
    <property type="project" value="UniProtKB-UniRule"/>
</dbReference>